<feature type="transmembrane region" description="Helical" evidence="1">
    <location>
        <begin position="20"/>
        <end position="41"/>
    </location>
</feature>
<evidence type="ECO:0000313" key="3">
    <source>
        <dbReference type="Proteomes" id="UP000004849"/>
    </source>
</evidence>
<protein>
    <submittedName>
        <fullName evidence="2">Uncharacterized protein</fullName>
    </submittedName>
</protein>
<evidence type="ECO:0000313" key="2">
    <source>
        <dbReference type="EMBL" id="EEB22959.1"/>
    </source>
</evidence>
<gene>
    <name evidence="2" type="ORF">BACDOR_04607</name>
</gene>
<organism evidence="2 3">
    <name type="scientific">Phocaeicola dorei DSM 17855</name>
    <dbReference type="NCBI Taxonomy" id="483217"/>
    <lineage>
        <taxon>Bacteria</taxon>
        <taxon>Pseudomonadati</taxon>
        <taxon>Bacteroidota</taxon>
        <taxon>Bacteroidia</taxon>
        <taxon>Bacteroidales</taxon>
        <taxon>Bacteroidaceae</taxon>
        <taxon>Phocaeicola</taxon>
    </lineage>
</organism>
<keyword evidence="1" id="KW-1133">Transmembrane helix</keyword>
<sequence>MAHMEIPIGNTKNPIEITPMSIIIPMMVRTLFLAVMAFIVWC</sequence>
<dbReference type="HOGENOM" id="CLU_3247127_0_0_10"/>
<keyword evidence="1" id="KW-0472">Membrane</keyword>
<evidence type="ECO:0000256" key="1">
    <source>
        <dbReference type="SAM" id="Phobius"/>
    </source>
</evidence>
<proteinExistence type="predicted"/>
<reference evidence="2 3" key="2">
    <citation type="submission" date="2008-10" db="EMBL/GenBank/DDBJ databases">
        <authorList>
            <person name="Fulton L."/>
            <person name="Clifton S."/>
            <person name="Fulton B."/>
            <person name="Xu J."/>
            <person name="Minx P."/>
            <person name="Pepin K.H."/>
            <person name="Johnson M."/>
            <person name="Thiruvilangam P."/>
            <person name="Bhonagiri V."/>
            <person name="Nash W.E."/>
            <person name="Mardis E.R."/>
            <person name="Wilson R.K."/>
        </authorList>
    </citation>
    <scope>NUCLEOTIDE SEQUENCE [LARGE SCALE GENOMIC DNA]</scope>
    <source>
        <strain evidence="2 3">DSM 17855</strain>
    </source>
</reference>
<dbReference type="AlphaFoldDB" id="B6W4Z2"/>
<accession>B6W4Z2</accession>
<dbReference type="Proteomes" id="UP000004849">
    <property type="component" value="Unassembled WGS sequence"/>
</dbReference>
<keyword evidence="1" id="KW-0812">Transmembrane</keyword>
<name>B6W4Z2_9BACT</name>
<dbReference type="EMBL" id="ABWZ01000082">
    <property type="protein sequence ID" value="EEB22959.1"/>
    <property type="molecule type" value="Genomic_DNA"/>
</dbReference>
<reference evidence="2 3" key="1">
    <citation type="submission" date="2008-10" db="EMBL/GenBank/DDBJ databases">
        <title>Draft genome sequence of Bacteroides dorei (DSM 17855).</title>
        <authorList>
            <person name="Sudarsanam P."/>
            <person name="Ley R."/>
            <person name="Guruge J."/>
            <person name="Turnbaugh P.J."/>
            <person name="Mahowald M."/>
            <person name="Liep D."/>
            <person name="Gordon J."/>
        </authorList>
    </citation>
    <scope>NUCLEOTIDE SEQUENCE [LARGE SCALE GENOMIC DNA]</scope>
    <source>
        <strain evidence="2 3">DSM 17855</strain>
    </source>
</reference>